<comment type="similarity">
    <text evidence="2">Belongs to the AB hydrolase superfamily. Lipase family.</text>
</comment>
<evidence type="ECO:0000256" key="5">
    <source>
        <dbReference type="ARBA" id="ARBA00022801"/>
    </source>
</evidence>
<evidence type="ECO:0000256" key="3">
    <source>
        <dbReference type="ARBA" id="ARBA00022528"/>
    </source>
</evidence>
<feature type="domain" description="Fungal lipase-type" evidence="9">
    <location>
        <begin position="200"/>
        <end position="350"/>
    </location>
</feature>
<sequence>MRLPMNPVRPCMVARLAPANHAGFRCCAAGAATFTQLPTTTGEKPLAKNWEPISLKPNSPVHVGAAEPGRTGRINRRWMEYQGIKNWEGMLDPLDDNLRGEIIRYGQFVETAYRAFDFDPDSPSYATCKYAKGSLLDRAGFPETGYRVTKNLRATSGIQMPRWVKNTPNNWVATRSSWVGYVAVCNDKEEVARLGRRDVVVALRGTATCLEWLENLRATLTKIPDSGSGPDPDLKEAMVESGFLSLYTSGSENNPSLQYLVREEIQRLLQNYGDEPMSITITGHSLGAALATLVAYDINTTFKHAPLVTVISFGGPRVGDRSFRHRLEKQGTKVLRIVNSDDLITKLPGFVMDTDNDDDVAGGNEYVQMLKFPGWIQKRVEEAQWAYADVGHELRLSSRDSPYLAGTNVAKCHDLKTYLHLVNGFVSSTCPFRARAREMMKKTKKKNLNNTTNYNTNRRRMSTTIA</sequence>
<accession>A0A834HPJ3</accession>
<keyword evidence="5" id="KW-0378">Hydrolase</keyword>
<dbReference type="AlphaFoldDB" id="A0A834HPJ3"/>
<evidence type="ECO:0000256" key="6">
    <source>
        <dbReference type="ARBA" id="ARBA00022946"/>
    </source>
</evidence>
<dbReference type="InterPro" id="IPR002921">
    <property type="entry name" value="Fungal_lipase-type"/>
</dbReference>
<evidence type="ECO:0000256" key="2">
    <source>
        <dbReference type="ARBA" id="ARBA00010701"/>
    </source>
</evidence>
<evidence type="ECO:0000256" key="7">
    <source>
        <dbReference type="ARBA" id="ARBA00022963"/>
    </source>
</evidence>
<evidence type="ECO:0000256" key="8">
    <source>
        <dbReference type="ARBA" id="ARBA00023098"/>
    </source>
</evidence>
<evidence type="ECO:0000313" key="10">
    <source>
        <dbReference type="EMBL" id="KAF7154239.1"/>
    </source>
</evidence>
<gene>
    <name evidence="10" type="ORF">RHSIM_Rhsim01G0140900</name>
</gene>
<dbReference type="CDD" id="cd00519">
    <property type="entry name" value="Lipase_3"/>
    <property type="match status" value="1"/>
</dbReference>
<proteinExistence type="inferred from homology"/>
<dbReference type="EMBL" id="WJXA01000001">
    <property type="protein sequence ID" value="KAF7154239.1"/>
    <property type="molecule type" value="Genomic_DNA"/>
</dbReference>
<organism evidence="10 11">
    <name type="scientific">Rhododendron simsii</name>
    <name type="common">Sims's rhododendron</name>
    <dbReference type="NCBI Taxonomy" id="118357"/>
    <lineage>
        <taxon>Eukaryota</taxon>
        <taxon>Viridiplantae</taxon>
        <taxon>Streptophyta</taxon>
        <taxon>Embryophyta</taxon>
        <taxon>Tracheophyta</taxon>
        <taxon>Spermatophyta</taxon>
        <taxon>Magnoliopsida</taxon>
        <taxon>eudicotyledons</taxon>
        <taxon>Gunneridae</taxon>
        <taxon>Pentapetalae</taxon>
        <taxon>asterids</taxon>
        <taxon>Ericales</taxon>
        <taxon>Ericaceae</taxon>
        <taxon>Ericoideae</taxon>
        <taxon>Rhodoreae</taxon>
        <taxon>Rhododendron</taxon>
    </lineage>
</organism>
<keyword evidence="7" id="KW-0442">Lipid degradation</keyword>
<comment type="subcellular location">
    <subcellularLocation>
        <location evidence="1">Plastid</location>
        <location evidence="1">Chloroplast</location>
    </subcellularLocation>
</comment>
<dbReference type="GO" id="GO:0016042">
    <property type="term" value="P:lipid catabolic process"/>
    <property type="evidence" value="ECO:0007669"/>
    <property type="project" value="UniProtKB-KW"/>
</dbReference>
<dbReference type="Proteomes" id="UP000626092">
    <property type="component" value="Unassembled WGS sequence"/>
</dbReference>
<protein>
    <recommendedName>
        <fullName evidence="9">Fungal lipase-type domain-containing protein</fullName>
    </recommendedName>
</protein>
<comment type="caution">
    <text evidence="10">The sequence shown here is derived from an EMBL/GenBank/DDBJ whole genome shotgun (WGS) entry which is preliminary data.</text>
</comment>
<keyword evidence="8" id="KW-0443">Lipid metabolism</keyword>
<keyword evidence="3" id="KW-0150">Chloroplast</keyword>
<dbReference type="SUPFAM" id="SSF53474">
    <property type="entry name" value="alpha/beta-Hydrolases"/>
    <property type="match status" value="1"/>
</dbReference>
<keyword evidence="6" id="KW-0809">Transit peptide</keyword>
<evidence type="ECO:0000256" key="1">
    <source>
        <dbReference type="ARBA" id="ARBA00004229"/>
    </source>
</evidence>
<dbReference type="InterPro" id="IPR029058">
    <property type="entry name" value="AB_hydrolase_fold"/>
</dbReference>
<dbReference type="Pfam" id="PF01764">
    <property type="entry name" value="Lipase_3"/>
    <property type="match status" value="1"/>
</dbReference>
<dbReference type="PANTHER" id="PTHR31403:SF54">
    <property type="entry name" value="PHOSPHOLIPASE A(1) DAD1, CHLOROPLASTIC"/>
    <property type="match status" value="1"/>
</dbReference>
<evidence type="ECO:0000313" key="11">
    <source>
        <dbReference type="Proteomes" id="UP000626092"/>
    </source>
</evidence>
<name>A0A834HPJ3_RHOSS</name>
<keyword evidence="4" id="KW-0934">Plastid</keyword>
<dbReference type="PANTHER" id="PTHR31403">
    <property type="entry name" value="PHOSPHOLIPASE A1-IBETA2, CHLOROPLASTIC"/>
    <property type="match status" value="1"/>
</dbReference>
<dbReference type="GO" id="GO:0009507">
    <property type="term" value="C:chloroplast"/>
    <property type="evidence" value="ECO:0007669"/>
    <property type="project" value="UniProtKB-SubCell"/>
</dbReference>
<dbReference type="Gene3D" id="3.40.50.1820">
    <property type="entry name" value="alpha/beta hydrolase"/>
    <property type="match status" value="1"/>
</dbReference>
<dbReference type="GO" id="GO:0047714">
    <property type="term" value="F:galactolipase activity"/>
    <property type="evidence" value="ECO:0007669"/>
    <property type="project" value="UniProtKB-ARBA"/>
</dbReference>
<reference evidence="10" key="1">
    <citation type="submission" date="2019-11" db="EMBL/GenBank/DDBJ databases">
        <authorList>
            <person name="Liu Y."/>
            <person name="Hou J."/>
            <person name="Li T.-Q."/>
            <person name="Guan C.-H."/>
            <person name="Wu X."/>
            <person name="Wu H.-Z."/>
            <person name="Ling F."/>
            <person name="Zhang R."/>
            <person name="Shi X.-G."/>
            <person name="Ren J.-P."/>
            <person name="Chen E.-F."/>
            <person name="Sun J.-M."/>
        </authorList>
    </citation>
    <scope>NUCLEOTIDE SEQUENCE</scope>
    <source>
        <strain evidence="10">Adult_tree_wgs_1</strain>
        <tissue evidence="10">Leaves</tissue>
    </source>
</reference>
<evidence type="ECO:0000259" key="9">
    <source>
        <dbReference type="Pfam" id="PF01764"/>
    </source>
</evidence>
<evidence type="ECO:0000256" key="4">
    <source>
        <dbReference type="ARBA" id="ARBA00022640"/>
    </source>
</evidence>
<dbReference type="OrthoDB" id="426718at2759"/>
<keyword evidence="11" id="KW-1185">Reference proteome</keyword>
<dbReference type="GO" id="GO:0008970">
    <property type="term" value="F:phospholipase A1 activity"/>
    <property type="evidence" value="ECO:0007669"/>
    <property type="project" value="UniProtKB-ARBA"/>
</dbReference>